<comment type="catalytic activity">
    <reaction evidence="14">
        <text>L-threonyl-[protein] + ATP = O-phospho-L-threonyl-[protein] + ADP + H(+)</text>
        <dbReference type="Rhea" id="RHEA:46608"/>
        <dbReference type="Rhea" id="RHEA-COMP:11060"/>
        <dbReference type="Rhea" id="RHEA-COMP:11605"/>
        <dbReference type="ChEBI" id="CHEBI:15378"/>
        <dbReference type="ChEBI" id="CHEBI:30013"/>
        <dbReference type="ChEBI" id="CHEBI:30616"/>
        <dbReference type="ChEBI" id="CHEBI:61977"/>
        <dbReference type="ChEBI" id="CHEBI:456216"/>
        <dbReference type="EC" id="2.7.11.1"/>
    </reaction>
</comment>
<evidence type="ECO:0000256" key="5">
    <source>
        <dbReference type="ARBA" id="ARBA00022692"/>
    </source>
</evidence>
<feature type="chain" id="PRO_5035440856" description="non-specific serine/threonine protein kinase" evidence="18">
    <location>
        <begin position="21"/>
        <end position="613"/>
    </location>
</feature>
<dbReference type="InterPro" id="IPR011009">
    <property type="entry name" value="Kinase-like_dom_sf"/>
</dbReference>
<keyword evidence="9 16" id="KW-0067">ATP-binding</keyword>
<evidence type="ECO:0000256" key="2">
    <source>
        <dbReference type="ARBA" id="ARBA00012513"/>
    </source>
</evidence>
<keyword evidence="6 18" id="KW-0732">Signal</keyword>
<evidence type="ECO:0000256" key="8">
    <source>
        <dbReference type="ARBA" id="ARBA00022777"/>
    </source>
</evidence>
<organism evidence="20 21">
    <name type="scientific">Rhamnella rubrinervis</name>
    <dbReference type="NCBI Taxonomy" id="2594499"/>
    <lineage>
        <taxon>Eukaryota</taxon>
        <taxon>Viridiplantae</taxon>
        <taxon>Streptophyta</taxon>
        <taxon>Embryophyta</taxon>
        <taxon>Tracheophyta</taxon>
        <taxon>Spermatophyta</taxon>
        <taxon>Magnoliopsida</taxon>
        <taxon>eudicotyledons</taxon>
        <taxon>Gunneridae</taxon>
        <taxon>Pentapetalae</taxon>
        <taxon>rosids</taxon>
        <taxon>fabids</taxon>
        <taxon>Rosales</taxon>
        <taxon>Rhamnaceae</taxon>
        <taxon>rhamnoid group</taxon>
        <taxon>Rhamneae</taxon>
        <taxon>Rhamnella</taxon>
    </lineage>
</organism>
<dbReference type="AlphaFoldDB" id="A0A8K0HL53"/>
<dbReference type="EC" id="2.7.11.1" evidence="2"/>
<evidence type="ECO:0000256" key="13">
    <source>
        <dbReference type="ARBA" id="ARBA00023180"/>
    </source>
</evidence>
<keyword evidence="5 17" id="KW-0812">Transmembrane</keyword>
<dbReference type="Gene3D" id="1.10.510.10">
    <property type="entry name" value="Transferase(Phosphotransferase) domain 1"/>
    <property type="match status" value="1"/>
</dbReference>
<dbReference type="SUPFAM" id="SSF56112">
    <property type="entry name" value="Protein kinase-like (PK-like)"/>
    <property type="match status" value="1"/>
</dbReference>
<evidence type="ECO:0000256" key="11">
    <source>
        <dbReference type="ARBA" id="ARBA00023136"/>
    </source>
</evidence>
<evidence type="ECO:0000313" key="20">
    <source>
        <dbReference type="EMBL" id="KAF3454405.1"/>
    </source>
</evidence>
<comment type="subcellular location">
    <subcellularLocation>
        <location evidence="1">Membrane</location>
        <topology evidence="1">Single-pass type I membrane protein</topology>
    </subcellularLocation>
</comment>
<dbReference type="PROSITE" id="PS00107">
    <property type="entry name" value="PROTEIN_KINASE_ATP"/>
    <property type="match status" value="1"/>
</dbReference>
<dbReference type="Pfam" id="PF00069">
    <property type="entry name" value="Pkinase"/>
    <property type="match status" value="1"/>
</dbReference>
<evidence type="ECO:0000256" key="16">
    <source>
        <dbReference type="PROSITE-ProRule" id="PRU10141"/>
    </source>
</evidence>
<gene>
    <name evidence="20" type="ORF">FNV43_RR04852</name>
</gene>
<evidence type="ECO:0000256" key="18">
    <source>
        <dbReference type="SAM" id="SignalP"/>
    </source>
</evidence>
<evidence type="ECO:0000256" key="3">
    <source>
        <dbReference type="ARBA" id="ARBA00022527"/>
    </source>
</evidence>
<evidence type="ECO:0000313" key="21">
    <source>
        <dbReference type="Proteomes" id="UP000796880"/>
    </source>
</evidence>
<evidence type="ECO:0000256" key="6">
    <source>
        <dbReference type="ARBA" id="ARBA00022729"/>
    </source>
</evidence>
<keyword evidence="21" id="KW-1185">Reference proteome</keyword>
<dbReference type="Proteomes" id="UP000796880">
    <property type="component" value="Unassembled WGS sequence"/>
</dbReference>
<dbReference type="PANTHER" id="PTHR47989">
    <property type="entry name" value="OS01G0750732 PROTEIN"/>
    <property type="match status" value="1"/>
</dbReference>
<dbReference type="OrthoDB" id="780646at2759"/>
<sequence>MFLFFFLLVGLGFGFPNCIASTHEHLGKVNCPLNINHFRKLIVQSSQSLPLIGEAAECQYLLQGIRLLRSQYLRKSGNFSLSPDVSKACWDSFGDLVEELMPRLRLESTCGFNSSLLSEVCMNVTNRSQFESLVRPNDLKQIKGSCYQSLGNSSRCHLCLNILLSVGGTYFGGHNDGNFTDCEGNPFIYAAAFANRFEPTDLGTAKCLFLLDFTPTGTKSEHRKAVILGVLVGGLHGCVGAVVVVWCLWMWHKKRRKRKKKNLTQVGRVLVSRMEMVGENTTLKRFTLEEIKRATGNFSRYNIIGMGGYGNVYKGILADGSEFAFKRFKNCSAAGDEAFVHELEVIASVKHINVLALRGYCTMTGPFEGHQRILVCDLMQNGSLYDHLFGSGIEKLSWPIRQKVTLGMARGLAYLHYGVQPAIIHRDIKASNILVDETFEPKLADFGLAKFTAEGVTHLSTRVAGTLGYVAPEYALYGQLSERSDVYSFGVVLLEILSGKKASISNNGNDTLLLTDWAWSLVREGRILDVIDQTMPELGTPDEMEKYVLAAVLCSHPVAYTRPTMDQLVKILENDFPVPSIPDRPFPLLVQVDDKERSVSITGLNDMPNLAEQ</sequence>
<dbReference type="SMART" id="SM00220">
    <property type="entry name" value="S_TKc"/>
    <property type="match status" value="1"/>
</dbReference>
<keyword evidence="11 17" id="KW-0472">Membrane</keyword>
<dbReference type="GO" id="GO:0005524">
    <property type="term" value="F:ATP binding"/>
    <property type="evidence" value="ECO:0007669"/>
    <property type="project" value="UniProtKB-UniRule"/>
</dbReference>
<dbReference type="GO" id="GO:0004674">
    <property type="term" value="F:protein serine/threonine kinase activity"/>
    <property type="evidence" value="ECO:0007669"/>
    <property type="project" value="UniProtKB-KW"/>
</dbReference>
<keyword evidence="8" id="KW-0418">Kinase</keyword>
<dbReference type="Pfam" id="PF19160">
    <property type="entry name" value="SPARK"/>
    <property type="match status" value="1"/>
</dbReference>
<evidence type="ECO:0000256" key="14">
    <source>
        <dbReference type="ARBA" id="ARBA00047899"/>
    </source>
</evidence>
<dbReference type="PROSITE" id="PS00108">
    <property type="entry name" value="PROTEIN_KINASE_ST"/>
    <property type="match status" value="1"/>
</dbReference>
<dbReference type="GO" id="GO:0016020">
    <property type="term" value="C:membrane"/>
    <property type="evidence" value="ECO:0007669"/>
    <property type="project" value="UniProtKB-SubCell"/>
</dbReference>
<evidence type="ECO:0000256" key="15">
    <source>
        <dbReference type="ARBA" id="ARBA00048679"/>
    </source>
</evidence>
<comment type="caution">
    <text evidence="20">The sequence shown here is derived from an EMBL/GenBank/DDBJ whole genome shotgun (WGS) entry which is preliminary data.</text>
</comment>
<keyword evidence="10 17" id="KW-1133">Transmembrane helix</keyword>
<evidence type="ECO:0000256" key="12">
    <source>
        <dbReference type="ARBA" id="ARBA00023170"/>
    </source>
</evidence>
<feature type="binding site" evidence="16">
    <location>
        <position position="326"/>
    </location>
    <ligand>
        <name>ATP</name>
        <dbReference type="ChEBI" id="CHEBI:30616"/>
    </ligand>
</feature>
<dbReference type="CDD" id="cd14066">
    <property type="entry name" value="STKc_IRAK"/>
    <property type="match status" value="1"/>
</dbReference>
<reference evidence="20" key="1">
    <citation type="submission" date="2020-03" db="EMBL/GenBank/DDBJ databases">
        <title>A high-quality chromosome-level genome assembly of a woody plant with both climbing and erect habits, Rhamnella rubrinervis.</title>
        <authorList>
            <person name="Lu Z."/>
            <person name="Yang Y."/>
            <person name="Zhu X."/>
            <person name="Sun Y."/>
        </authorList>
    </citation>
    <scope>NUCLEOTIDE SEQUENCE</scope>
    <source>
        <strain evidence="20">BYM</strain>
        <tissue evidence="20">Leaf</tissue>
    </source>
</reference>
<dbReference type="Gene3D" id="3.30.200.20">
    <property type="entry name" value="Phosphorylase Kinase, domain 1"/>
    <property type="match status" value="1"/>
</dbReference>
<keyword evidence="3" id="KW-0723">Serine/threonine-protein kinase</keyword>
<keyword evidence="12" id="KW-0675">Receptor</keyword>
<evidence type="ECO:0000259" key="19">
    <source>
        <dbReference type="PROSITE" id="PS50011"/>
    </source>
</evidence>
<dbReference type="InterPro" id="IPR043891">
    <property type="entry name" value="SPARK"/>
</dbReference>
<evidence type="ECO:0000256" key="9">
    <source>
        <dbReference type="ARBA" id="ARBA00022840"/>
    </source>
</evidence>
<dbReference type="InterPro" id="IPR017441">
    <property type="entry name" value="Protein_kinase_ATP_BS"/>
</dbReference>
<evidence type="ECO:0000256" key="7">
    <source>
        <dbReference type="ARBA" id="ARBA00022741"/>
    </source>
</evidence>
<dbReference type="PROSITE" id="PS50011">
    <property type="entry name" value="PROTEIN_KINASE_DOM"/>
    <property type="match status" value="1"/>
</dbReference>
<feature type="domain" description="Protein kinase" evidence="19">
    <location>
        <begin position="298"/>
        <end position="577"/>
    </location>
</feature>
<name>A0A8K0HL53_9ROSA</name>
<accession>A0A8K0HL53</accession>
<evidence type="ECO:0000256" key="1">
    <source>
        <dbReference type="ARBA" id="ARBA00004479"/>
    </source>
</evidence>
<dbReference type="FunFam" id="3.30.200.20:FF:000015">
    <property type="entry name" value="Somatic embryogenesis receptor kinase 1"/>
    <property type="match status" value="1"/>
</dbReference>
<dbReference type="FunFam" id="1.10.510.10:FF:000287">
    <property type="entry name" value="probable LRR receptor-like serine/threonine-protein kinase RKF3"/>
    <property type="match status" value="1"/>
</dbReference>
<keyword evidence="13" id="KW-0325">Glycoprotein</keyword>
<keyword evidence="7 16" id="KW-0547">Nucleotide-binding</keyword>
<dbReference type="EMBL" id="VOIH02000002">
    <property type="protein sequence ID" value="KAF3454405.1"/>
    <property type="molecule type" value="Genomic_DNA"/>
</dbReference>
<feature type="signal peptide" evidence="18">
    <location>
        <begin position="1"/>
        <end position="20"/>
    </location>
</feature>
<dbReference type="InterPro" id="IPR008271">
    <property type="entry name" value="Ser/Thr_kinase_AS"/>
</dbReference>
<evidence type="ECO:0000256" key="17">
    <source>
        <dbReference type="SAM" id="Phobius"/>
    </source>
</evidence>
<feature type="transmembrane region" description="Helical" evidence="17">
    <location>
        <begin position="225"/>
        <end position="251"/>
    </location>
</feature>
<protein>
    <recommendedName>
        <fullName evidence="2">non-specific serine/threonine protein kinase</fullName>
        <ecNumber evidence="2">2.7.11.1</ecNumber>
    </recommendedName>
</protein>
<comment type="catalytic activity">
    <reaction evidence="15">
        <text>L-seryl-[protein] + ATP = O-phospho-L-seryl-[protein] + ADP + H(+)</text>
        <dbReference type="Rhea" id="RHEA:17989"/>
        <dbReference type="Rhea" id="RHEA-COMP:9863"/>
        <dbReference type="Rhea" id="RHEA-COMP:11604"/>
        <dbReference type="ChEBI" id="CHEBI:15378"/>
        <dbReference type="ChEBI" id="CHEBI:29999"/>
        <dbReference type="ChEBI" id="CHEBI:30616"/>
        <dbReference type="ChEBI" id="CHEBI:83421"/>
        <dbReference type="ChEBI" id="CHEBI:456216"/>
        <dbReference type="EC" id="2.7.11.1"/>
    </reaction>
</comment>
<keyword evidence="4" id="KW-0808">Transferase</keyword>
<evidence type="ECO:0000256" key="10">
    <source>
        <dbReference type="ARBA" id="ARBA00022989"/>
    </source>
</evidence>
<dbReference type="PANTHER" id="PTHR47989:SF62">
    <property type="entry name" value="OS05G0423500 PROTEIN"/>
    <property type="match status" value="1"/>
</dbReference>
<dbReference type="InterPro" id="IPR000719">
    <property type="entry name" value="Prot_kinase_dom"/>
</dbReference>
<evidence type="ECO:0000256" key="4">
    <source>
        <dbReference type="ARBA" id="ARBA00022679"/>
    </source>
</evidence>
<proteinExistence type="predicted"/>